<evidence type="ECO:0000313" key="2">
    <source>
        <dbReference type="Proteomes" id="UP000190675"/>
    </source>
</evidence>
<dbReference type="AlphaFoldDB" id="A0A1M5PUF3"/>
<dbReference type="Pfam" id="PF04392">
    <property type="entry name" value="ABC_sub_bind"/>
    <property type="match status" value="1"/>
</dbReference>
<dbReference type="CDD" id="cd06325">
    <property type="entry name" value="PBP1_ABC_unchar_transporter"/>
    <property type="match status" value="1"/>
</dbReference>
<dbReference type="Proteomes" id="UP000190675">
    <property type="component" value="Chromosome I"/>
</dbReference>
<proteinExistence type="predicted"/>
<gene>
    <name evidence="1" type="ORF">SAMN05444169_5492</name>
</gene>
<dbReference type="EMBL" id="LT670818">
    <property type="protein sequence ID" value="SHH05617.1"/>
    <property type="molecule type" value="Genomic_DNA"/>
</dbReference>
<dbReference type="PANTHER" id="PTHR35271:SF1">
    <property type="entry name" value="ABC TRANSPORTER, SUBSTRATE-BINDING LIPOPROTEIN"/>
    <property type="match status" value="1"/>
</dbReference>
<name>A0A1M5PUF3_9BRAD</name>
<sequence length="331" mass="35699">MKRREFIILVGGATVAVTCFAVIDPSEAQTVRRRRLGYLSGGRQGTGNEYTSGILKASLRDLGWRADETIDIDERWADGDVSRLARLAGELVQLRPDVIAATGTSEAKALQSATRDIPIVFLQVADPISSGLVGSISHPGGNITGFAQGPQILWSKRLGLLTEMLGRQPRHLAWLGNPANSGTASNWADAKDVAARAGADIARIEVSRAEELEWAFKGLRGLDGLFVQWDFLFSIVSNQIAQLAAQERVPAIYENRVQVLAGGLMSYGGDLRENFRQGAAYVDRILKGARPADLPVVQASRFELVLNKGAAKALGLTIPDSLLARADEVIE</sequence>
<dbReference type="InterPro" id="IPR007487">
    <property type="entry name" value="ABC_transpt-TYRBP-like"/>
</dbReference>
<protein>
    <submittedName>
        <fullName evidence="1">Putative ABC transport system substrate-binding protein</fullName>
    </submittedName>
</protein>
<accession>A0A1M5PUF3</accession>
<dbReference type="Gene3D" id="3.40.50.2300">
    <property type="match status" value="2"/>
</dbReference>
<evidence type="ECO:0000313" key="1">
    <source>
        <dbReference type="EMBL" id="SHH05617.1"/>
    </source>
</evidence>
<dbReference type="PANTHER" id="PTHR35271">
    <property type="entry name" value="ABC TRANSPORTER, SUBSTRATE-BINDING LIPOPROTEIN-RELATED"/>
    <property type="match status" value="1"/>
</dbReference>
<dbReference type="RefSeq" id="WP_172899979.1">
    <property type="nucleotide sequence ID" value="NZ_LT670818.1"/>
</dbReference>
<reference evidence="1 2" key="1">
    <citation type="submission" date="2016-11" db="EMBL/GenBank/DDBJ databases">
        <authorList>
            <person name="Jaros S."/>
            <person name="Januszkiewicz K."/>
            <person name="Wedrychowicz H."/>
        </authorList>
    </citation>
    <scope>NUCLEOTIDE SEQUENCE [LARGE SCALE GENOMIC DNA]</scope>
    <source>
        <strain evidence="1 2">GAS242</strain>
    </source>
</reference>
<organism evidence="1 2">
    <name type="scientific">Bradyrhizobium erythrophlei</name>
    <dbReference type="NCBI Taxonomy" id="1437360"/>
    <lineage>
        <taxon>Bacteria</taxon>
        <taxon>Pseudomonadati</taxon>
        <taxon>Pseudomonadota</taxon>
        <taxon>Alphaproteobacteria</taxon>
        <taxon>Hyphomicrobiales</taxon>
        <taxon>Nitrobacteraceae</taxon>
        <taxon>Bradyrhizobium</taxon>
    </lineage>
</organism>